<evidence type="ECO:0000256" key="4">
    <source>
        <dbReference type="SAM" id="MobiDB-lite"/>
    </source>
</evidence>
<comment type="caution">
    <text evidence="6">The sequence shown here is derived from an EMBL/GenBank/DDBJ whole genome shotgun (WGS) entry which is preliminary data.</text>
</comment>
<dbReference type="OrthoDB" id="5869902at2759"/>
<accession>A0A1Y3BBS9</accession>
<dbReference type="GO" id="GO:0005886">
    <property type="term" value="C:plasma membrane"/>
    <property type="evidence" value="ECO:0007669"/>
    <property type="project" value="TreeGrafter"/>
</dbReference>
<protein>
    <recommendedName>
        <fullName evidence="5">PH domain-containing protein</fullName>
    </recommendedName>
</protein>
<organism evidence="6 7">
    <name type="scientific">Euroglyphus maynei</name>
    <name type="common">Mayne's house dust mite</name>
    <dbReference type="NCBI Taxonomy" id="6958"/>
    <lineage>
        <taxon>Eukaryota</taxon>
        <taxon>Metazoa</taxon>
        <taxon>Ecdysozoa</taxon>
        <taxon>Arthropoda</taxon>
        <taxon>Chelicerata</taxon>
        <taxon>Arachnida</taxon>
        <taxon>Acari</taxon>
        <taxon>Acariformes</taxon>
        <taxon>Sarcoptiformes</taxon>
        <taxon>Astigmata</taxon>
        <taxon>Psoroptidia</taxon>
        <taxon>Analgoidea</taxon>
        <taxon>Pyroglyphidae</taxon>
        <taxon>Pyroglyphinae</taxon>
        <taxon>Euroglyphus</taxon>
    </lineage>
</organism>
<feature type="region of interest" description="Disordered" evidence="4">
    <location>
        <begin position="55"/>
        <end position="81"/>
    </location>
</feature>
<dbReference type="Pfam" id="PF00169">
    <property type="entry name" value="PH"/>
    <property type="match status" value="1"/>
</dbReference>
<dbReference type="PROSITE" id="PS50003">
    <property type="entry name" value="PH_DOMAIN"/>
    <property type="match status" value="1"/>
</dbReference>
<keyword evidence="2" id="KW-0472">Membrane</keyword>
<keyword evidence="7" id="KW-1185">Reference proteome</keyword>
<dbReference type="PANTHER" id="PTHR21630">
    <property type="entry name" value="VEPH-A/MELTED"/>
    <property type="match status" value="1"/>
</dbReference>
<evidence type="ECO:0000313" key="7">
    <source>
        <dbReference type="Proteomes" id="UP000194236"/>
    </source>
</evidence>
<dbReference type="GO" id="GO:0009966">
    <property type="term" value="P:regulation of signal transduction"/>
    <property type="evidence" value="ECO:0007669"/>
    <property type="project" value="TreeGrafter"/>
</dbReference>
<dbReference type="Proteomes" id="UP000194236">
    <property type="component" value="Unassembled WGS sequence"/>
</dbReference>
<reference evidence="6 7" key="1">
    <citation type="submission" date="2017-03" db="EMBL/GenBank/DDBJ databases">
        <title>Genome Survey of Euroglyphus maynei.</title>
        <authorList>
            <person name="Arlian L.G."/>
            <person name="Morgan M.S."/>
            <person name="Rider S.D."/>
        </authorList>
    </citation>
    <scope>NUCLEOTIDE SEQUENCE [LARGE SCALE GENOMIC DNA]</scope>
    <source>
        <strain evidence="6">Arlian Lab</strain>
        <tissue evidence="6">Whole body</tissue>
    </source>
</reference>
<dbReference type="GO" id="GO:0010314">
    <property type="term" value="F:phosphatidylinositol-5-phosphate binding"/>
    <property type="evidence" value="ECO:0007669"/>
    <property type="project" value="TreeGrafter"/>
</dbReference>
<dbReference type="PANTHER" id="PTHR21630:SF10">
    <property type="entry name" value="VENTRICULAR ZONE-EXPRESSED PH DOMAIN-CONTAINING PROTEIN HOMOLOG 1"/>
    <property type="match status" value="1"/>
</dbReference>
<dbReference type="SUPFAM" id="SSF50729">
    <property type="entry name" value="PH domain-like"/>
    <property type="match status" value="1"/>
</dbReference>
<evidence type="ECO:0000313" key="6">
    <source>
        <dbReference type="EMBL" id="OTF78319.1"/>
    </source>
</evidence>
<feature type="domain" description="PH" evidence="5">
    <location>
        <begin position="399"/>
        <end position="499"/>
    </location>
</feature>
<dbReference type="InterPro" id="IPR001849">
    <property type="entry name" value="PH_domain"/>
</dbReference>
<feature type="compositionally biased region" description="Gly residues" evidence="4">
    <location>
        <begin position="55"/>
        <end position="75"/>
    </location>
</feature>
<dbReference type="Gene3D" id="2.30.29.30">
    <property type="entry name" value="Pleckstrin-homology domain (PH domain)/Phosphotyrosine-binding domain (PTB)"/>
    <property type="match status" value="1"/>
</dbReference>
<sequence>MYSNSSGKLGGNSGFHIWNRSIPRLHVVSGGSQIHNQPPSNVHRSLTALVASAGGVVGNNGNGGTNTGTNTGGGSTSSNSRHYMNRMSIESMNTTNTPSSSQKSASSSYLLALQEKELASKNVNSSIDSQLQQQISGSYTLKNNSIKNELNFIGGRIGNNGNGGGIVGTGGSIVGKESNKALHHHHHHHVISSDSNSYSPMSNAADLTSKQISSNDSRQITVFEPYPMRDAVQHFCEKHNDKIKTYMQKVLVKIPLPVKCTIEEKRSKKIAKIYFACQAKGEHCLYTRNYFVMKTKNARVWIHLMFLALQAKAKSSLCTREPSVNALKNCWETLKVDNKSFLTLVTSNFPSAKDQEILIDELRSNRYFDVFKFNAIMQLWGCFLCNHPDKATGFLKNSEPVIEGQLKEKKGKWKIFRRWRTRYFTLSGIHLYRDEVTGEKDGQPIEVGKVQSVRAVGNSRGRTIPKAFEIFTNDKTYILKAKNSQNNQEWMQCLSIAMAHSQAKDQ</sequence>
<gene>
    <name evidence="6" type="ORF">BLA29_004130</name>
</gene>
<proteinExistence type="inferred from homology"/>
<evidence type="ECO:0000256" key="3">
    <source>
        <dbReference type="ARBA" id="ARBA00029433"/>
    </source>
</evidence>
<evidence type="ECO:0000256" key="2">
    <source>
        <dbReference type="ARBA" id="ARBA00023136"/>
    </source>
</evidence>
<dbReference type="AlphaFoldDB" id="A0A1Y3BBS9"/>
<comment type="subcellular location">
    <subcellularLocation>
        <location evidence="3">Endomembrane system</location>
        <topology evidence="3">Peripheral membrane protein</topology>
        <orientation evidence="3">Cytoplasmic side</orientation>
    </subcellularLocation>
</comment>
<dbReference type="EMBL" id="MUJZ01028451">
    <property type="protein sequence ID" value="OTF78319.1"/>
    <property type="molecule type" value="Genomic_DNA"/>
</dbReference>
<dbReference type="InterPro" id="IPR011993">
    <property type="entry name" value="PH-like_dom_sf"/>
</dbReference>
<dbReference type="GO" id="GO:0012505">
    <property type="term" value="C:endomembrane system"/>
    <property type="evidence" value="ECO:0007669"/>
    <property type="project" value="UniProtKB-SubCell"/>
</dbReference>
<evidence type="ECO:0000259" key="5">
    <source>
        <dbReference type="PROSITE" id="PS50003"/>
    </source>
</evidence>
<dbReference type="InterPro" id="IPR039888">
    <property type="entry name" value="Melted-like"/>
</dbReference>
<dbReference type="SMART" id="SM00233">
    <property type="entry name" value="PH"/>
    <property type="match status" value="1"/>
</dbReference>
<evidence type="ECO:0000256" key="1">
    <source>
        <dbReference type="ARBA" id="ARBA00010187"/>
    </source>
</evidence>
<comment type="similarity">
    <text evidence="1">Belongs to the MELT/VEPH family.</text>
</comment>
<name>A0A1Y3BBS9_EURMA</name>